<accession>A0A8S9ZV11</accession>
<reference evidence="1" key="1">
    <citation type="journal article" date="2020" name="Ecol. Evol.">
        <title>Genome structure and content of the rice root-knot nematode (Meloidogyne graminicola).</title>
        <authorList>
            <person name="Phan N.T."/>
            <person name="Danchin E.G.J."/>
            <person name="Klopp C."/>
            <person name="Perfus-Barbeoch L."/>
            <person name="Kozlowski D.K."/>
            <person name="Koutsovoulos G.D."/>
            <person name="Lopez-Roques C."/>
            <person name="Bouchez O."/>
            <person name="Zahm M."/>
            <person name="Besnard G."/>
            <person name="Bellafiore S."/>
        </authorList>
    </citation>
    <scope>NUCLEOTIDE SEQUENCE</scope>
    <source>
        <strain evidence="1">VN-18</strain>
    </source>
</reference>
<dbReference type="Proteomes" id="UP000605970">
    <property type="component" value="Unassembled WGS sequence"/>
</dbReference>
<gene>
    <name evidence="1" type="ORF">Mgra_00003439</name>
</gene>
<comment type="caution">
    <text evidence="1">The sequence shown here is derived from an EMBL/GenBank/DDBJ whole genome shotgun (WGS) entry which is preliminary data.</text>
</comment>
<evidence type="ECO:0000313" key="1">
    <source>
        <dbReference type="EMBL" id="KAF7637048.1"/>
    </source>
</evidence>
<proteinExistence type="predicted"/>
<sequence>SGVDELLEDPSQLTEAQNIIGESKGPIEELNTVVISVMSLFTSTHLDGPIQIRDRDIIAMLNQTPNSVKEQYERYLTELGKLKAKFNLIHSHEQQTHVELTLNPQQNNTELEIHQLLKKNNIYMQNIIILAMNIIKSLINLYNLTIPPQQINIFYHELVKCLNEFKIKTFLYVNNSSSTRNLYMRGNINTQKINEVNGLCNKIMKEYEFIPKQFQVGHGRGNVHSHGQGSGGV</sequence>
<evidence type="ECO:0000313" key="2">
    <source>
        <dbReference type="Proteomes" id="UP000605970"/>
    </source>
</evidence>
<organism evidence="1 2">
    <name type="scientific">Meloidogyne graminicola</name>
    <dbReference type="NCBI Taxonomy" id="189291"/>
    <lineage>
        <taxon>Eukaryota</taxon>
        <taxon>Metazoa</taxon>
        <taxon>Ecdysozoa</taxon>
        <taxon>Nematoda</taxon>
        <taxon>Chromadorea</taxon>
        <taxon>Rhabditida</taxon>
        <taxon>Tylenchina</taxon>
        <taxon>Tylenchomorpha</taxon>
        <taxon>Tylenchoidea</taxon>
        <taxon>Meloidogynidae</taxon>
        <taxon>Meloidogyninae</taxon>
        <taxon>Meloidogyne</taxon>
    </lineage>
</organism>
<feature type="non-terminal residue" evidence="1">
    <location>
        <position position="1"/>
    </location>
</feature>
<protein>
    <submittedName>
        <fullName evidence="1">Uncharacterized protein</fullName>
    </submittedName>
</protein>
<dbReference type="AlphaFoldDB" id="A0A8S9ZV11"/>
<keyword evidence="2" id="KW-1185">Reference proteome</keyword>
<dbReference type="EMBL" id="JABEBT010000023">
    <property type="protein sequence ID" value="KAF7637048.1"/>
    <property type="molecule type" value="Genomic_DNA"/>
</dbReference>
<name>A0A8S9ZV11_9BILA</name>